<dbReference type="EMBL" id="MN740510">
    <property type="protein sequence ID" value="QHU30607.1"/>
    <property type="molecule type" value="Genomic_DNA"/>
</dbReference>
<protein>
    <recommendedName>
        <fullName evidence="2">Mitochondrial resolvase Ydc2 catalytic domain-containing protein</fullName>
    </recommendedName>
</protein>
<organism evidence="1">
    <name type="scientific">viral metagenome</name>
    <dbReference type="NCBI Taxonomy" id="1070528"/>
    <lineage>
        <taxon>unclassified sequences</taxon>
        <taxon>metagenomes</taxon>
        <taxon>organismal metagenomes</taxon>
    </lineage>
</organism>
<proteinExistence type="predicted"/>
<sequence>MTNRYISIDVATKSLAISIIDYNSIPLNLRDKNSFKNLKVIKTITKDLAPGEANNSISEMRRISLITKFIKNELLKYIDDKTIILIERQIATTPTYIVYISLMTLFIERDIKVETIMATRKNQLVIDEERIGKYLRQCKDSYIANKEHSKALVECIRTYMDDYDKIDINKKYIRDWSDTISQLIAFLINTNKTQLHSQSCQ</sequence>
<dbReference type="AlphaFoldDB" id="A0A6C0LJB3"/>
<accession>A0A6C0LJB3</accession>
<name>A0A6C0LJB3_9ZZZZ</name>
<reference evidence="1" key="1">
    <citation type="journal article" date="2020" name="Nature">
        <title>Giant virus diversity and host interactions through global metagenomics.</title>
        <authorList>
            <person name="Schulz F."/>
            <person name="Roux S."/>
            <person name="Paez-Espino D."/>
            <person name="Jungbluth S."/>
            <person name="Walsh D.A."/>
            <person name="Denef V.J."/>
            <person name="McMahon K.D."/>
            <person name="Konstantinidis K.T."/>
            <person name="Eloe-Fadrosh E.A."/>
            <person name="Kyrpides N.C."/>
            <person name="Woyke T."/>
        </authorList>
    </citation>
    <scope>NUCLEOTIDE SEQUENCE</scope>
    <source>
        <strain evidence="1">GVMAG-M-3300027833-19</strain>
    </source>
</reference>
<evidence type="ECO:0000313" key="1">
    <source>
        <dbReference type="EMBL" id="QHU30607.1"/>
    </source>
</evidence>
<evidence type="ECO:0008006" key="2">
    <source>
        <dbReference type="Google" id="ProtNLM"/>
    </source>
</evidence>